<evidence type="ECO:0000313" key="1">
    <source>
        <dbReference type="EMBL" id="KAG0423272.1"/>
    </source>
</evidence>
<protein>
    <submittedName>
        <fullName evidence="1">Uncharacterized protein</fullName>
    </submittedName>
</protein>
<dbReference type="Proteomes" id="UP000805193">
    <property type="component" value="Unassembled WGS sequence"/>
</dbReference>
<evidence type="ECO:0000313" key="2">
    <source>
        <dbReference type="Proteomes" id="UP000805193"/>
    </source>
</evidence>
<keyword evidence="2" id="KW-1185">Reference proteome</keyword>
<sequence length="217" mass="23873">MILDRRSTLERLLASFALLIRRRWWFPSSLFNLAGVGASSSQGPRPSTFPRRERHRRRSPHCAPTSTGGYGATQRRQRETTLALGTGGEETAKRSSWTFTTVELQVLYTSFLRHGVPPKCGGERRACSVGLKTVVVCVRVVSVAIVRRVGVRRGWLHFPETPSERYDVETGLRPLGRISGVIGCVNETMIAIVGPSKNDPTAMKVVHCAASISTPST</sequence>
<dbReference type="EMBL" id="JABSTQ010010120">
    <property type="protein sequence ID" value="KAG0423272.1"/>
    <property type="molecule type" value="Genomic_DNA"/>
</dbReference>
<gene>
    <name evidence="1" type="ORF">HPB47_000925</name>
</gene>
<comment type="caution">
    <text evidence="1">The sequence shown here is derived from an EMBL/GenBank/DDBJ whole genome shotgun (WGS) entry which is preliminary data.</text>
</comment>
<proteinExistence type="predicted"/>
<reference evidence="1 2" key="1">
    <citation type="journal article" date="2020" name="Cell">
        <title>Large-Scale Comparative Analyses of Tick Genomes Elucidate Their Genetic Diversity and Vector Capacities.</title>
        <authorList>
            <consortium name="Tick Genome and Microbiome Consortium (TIGMIC)"/>
            <person name="Jia N."/>
            <person name="Wang J."/>
            <person name="Shi W."/>
            <person name="Du L."/>
            <person name="Sun Y."/>
            <person name="Zhan W."/>
            <person name="Jiang J.F."/>
            <person name="Wang Q."/>
            <person name="Zhang B."/>
            <person name="Ji P."/>
            <person name="Bell-Sakyi L."/>
            <person name="Cui X.M."/>
            <person name="Yuan T.T."/>
            <person name="Jiang B.G."/>
            <person name="Yang W.F."/>
            <person name="Lam T.T."/>
            <person name="Chang Q.C."/>
            <person name="Ding S.J."/>
            <person name="Wang X.J."/>
            <person name="Zhu J.G."/>
            <person name="Ruan X.D."/>
            <person name="Zhao L."/>
            <person name="Wei J.T."/>
            <person name="Ye R.Z."/>
            <person name="Que T.C."/>
            <person name="Du C.H."/>
            <person name="Zhou Y.H."/>
            <person name="Cheng J.X."/>
            <person name="Dai P.F."/>
            <person name="Guo W.B."/>
            <person name="Han X.H."/>
            <person name="Huang E.J."/>
            <person name="Li L.F."/>
            <person name="Wei W."/>
            <person name="Gao Y.C."/>
            <person name="Liu J.Z."/>
            <person name="Shao H.Z."/>
            <person name="Wang X."/>
            <person name="Wang C.C."/>
            <person name="Yang T.C."/>
            <person name="Huo Q.B."/>
            <person name="Li W."/>
            <person name="Chen H.Y."/>
            <person name="Chen S.E."/>
            <person name="Zhou L.G."/>
            <person name="Ni X.B."/>
            <person name="Tian J.H."/>
            <person name="Sheng Y."/>
            <person name="Liu T."/>
            <person name="Pan Y.S."/>
            <person name="Xia L.Y."/>
            <person name="Li J."/>
            <person name="Zhao F."/>
            <person name="Cao W.C."/>
        </authorList>
    </citation>
    <scope>NUCLEOTIDE SEQUENCE [LARGE SCALE GENOMIC DNA]</scope>
    <source>
        <strain evidence="1">Iper-2018</strain>
    </source>
</reference>
<name>A0AC60PQF5_IXOPE</name>
<organism evidence="1 2">
    <name type="scientific">Ixodes persulcatus</name>
    <name type="common">Taiga tick</name>
    <dbReference type="NCBI Taxonomy" id="34615"/>
    <lineage>
        <taxon>Eukaryota</taxon>
        <taxon>Metazoa</taxon>
        <taxon>Ecdysozoa</taxon>
        <taxon>Arthropoda</taxon>
        <taxon>Chelicerata</taxon>
        <taxon>Arachnida</taxon>
        <taxon>Acari</taxon>
        <taxon>Parasitiformes</taxon>
        <taxon>Ixodida</taxon>
        <taxon>Ixodoidea</taxon>
        <taxon>Ixodidae</taxon>
        <taxon>Ixodinae</taxon>
        <taxon>Ixodes</taxon>
    </lineage>
</organism>
<accession>A0AC60PQF5</accession>